<organism evidence="1 2">
    <name type="scientific">Morella rubra</name>
    <name type="common">Chinese bayberry</name>
    <dbReference type="NCBI Taxonomy" id="262757"/>
    <lineage>
        <taxon>Eukaryota</taxon>
        <taxon>Viridiplantae</taxon>
        <taxon>Streptophyta</taxon>
        <taxon>Embryophyta</taxon>
        <taxon>Tracheophyta</taxon>
        <taxon>Spermatophyta</taxon>
        <taxon>Magnoliopsida</taxon>
        <taxon>eudicotyledons</taxon>
        <taxon>Gunneridae</taxon>
        <taxon>Pentapetalae</taxon>
        <taxon>rosids</taxon>
        <taxon>fabids</taxon>
        <taxon>Fagales</taxon>
        <taxon>Myricaceae</taxon>
        <taxon>Morella</taxon>
    </lineage>
</organism>
<sequence length="101" mass="10992">MELNADFSKNSLKLDQNSQTPSKFCPIFKAKNIVNDILIIQCQYNLLGRKLRSVSGQASRNEEHLTRAAGAPRDLRKAVAGMPRAPREAAIGRAEADVGAA</sequence>
<dbReference type="EMBL" id="RXIC02000019">
    <property type="protein sequence ID" value="KAB1227159.1"/>
    <property type="molecule type" value="Genomic_DNA"/>
</dbReference>
<dbReference type="AlphaFoldDB" id="A0A6A1WPF5"/>
<name>A0A6A1WPF5_9ROSI</name>
<evidence type="ECO:0000313" key="1">
    <source>
        <dbReference type="EMBL" id="KAB1227159.1"/>
    </source>
</evidence>
<evidence type="ECO:0000313" key="2">
    <source>
        <dbReference type="Proteomes" id="UP000516437"/>
    </source>
</evidence>
<protein>
    <submittedName>
        <fullName evidence="1">Uncharacterized protein</fullName>
    </submittedName>
</protein>
<keyword evidence="2" id="KW-1185">Reference proteome</keyword>
<proteinExistence type="predicted"/>
<reference evidence="1 2" key="1">
    <citation type="journal article" date="2019" name="Plant Biotechnol. J.">
        <title>The red bayberry genome and genetic basis of sex determination.</title>
        <authorList>
            <person name="Jia H.M."/>
            <person name="Jia H.J."/>
            <person name="Cai Q.L."/>
            <person name="Wang Y."/>
            <person name="Zhao H.B."/>
            <person name="Yang W.F."/>
            <person name="Wang G.Y."/>
            <person name="Li Y.H."/>
            <person name="Zhan D.L."/>
            <person name="Shen Y.T."/>
            <person name="Niu Q.F."/>
            <person name="Chang L."/>
            <person name="Qiu J."/>
            <person name="Zhao L."/>
            <person name="Xie H.B."/>
            <person name="Fu W.Y."/>
            <person name="Jin J."/>
            <person name="Li X.W."/>
            <person name="Jiao Y."/>
            <person name="Zhou C.C."/>
            <person name="Tu T."/>
            <person name="Chai C.Y."/>
            <person name="Gao J.L."/>
            <person name="Fan L.J."/>
            <person name="van de Weg E."/>
            <person name="Wang J.Y."/>
            <person name="Gao Z.S."/>
        </authorList>
    </citation>
    <scope>NUCLEOTIDE SEQUENCE [LARGE SCALE GENOMIC DNA]</scope>
    <source>
        <tissue evidence="1">Leaves</tissue>
    </source>
</reference>
<gene>
    <name evidence="1" type="ORF">CJ030_MR1G027724</name>
</gene>
<comment type="caution">
    <text evidence="1">The sequence shown here is derived from an EMBL/GenBank/DDBJ whole genome shotgun (WGS) entry which is preliminary data.</text>
</comment>
<accession>A0A6A1WPF5</accession>
<dbReference type="Proteomes" id="UP000516437">
    <property type="component" value="Chromosome 1"/>
</dbReference>